<proteinExistence type="predicted"/>
<evidence type="ECO:0008006" key="3">
    <source>
        <dbReference type="Google" id="ProtNLM"/>
    </source>
</evidence>
<comment type="caution">
    <text evidence="1">The sequence shown here is derived from an EMBL/GenBank/DDBJ whole genome shotgun (WGS) entry which is preliminary data.</text>
</comment>
<gene>
    <name evidence="1" type="ORF">GCM10022236_02210</name>
</gene>
<dbReference type="Proteomes" id="UP001501490">
    <property type="component" value="Unassembled WGS sequence"/>
</dbReference>
<keyword evidence="2" id="KW-1185">Reference proteome</keyword>
<sequence length="61" mass="6662">MVWQQQESSDPAGPAAVYRKEVGQDAVQIIRYPSASRASGFAISRDGSRLAYTQAEGTFVR</sequence>
<evidence type="ECO:0000313" key="2">
    <source>
        <dbReference type="Proteomes" id="UP001501490"/>
    </source>
</evidence>
<evidence type="ECO:0000313" key="1">
    <source>
        <dbReference type="EMBL" id="GAA3604027.1"/>
    </source>
</evidence>
<protein>
    <recommendedName>
        <fullName evidence="3">WD40-like Beta Propeller Repeat</fullName>
    </recommendedName>
</protein>
<accession>A0ABP6ZAU0</accession>
<organism evidence="1 2">
    <name type="scientific">Microlunatus ginsengisoli</name>
    <dbReference type="NCBI Taxonomy" id="363863"/>
    <lineage>
        <taxon>Bacteria</taxon>
        <taxon>Bacillati</taxon>
        <taxon>Actinomycetota</taxon>
        <taxon>Actinomycetes</taxon>
        <taxon>Propionibacteriales</taxon>
        <taxon>Propionibacteriaceae</taxon>
        <taxon>Microlunatus</taxon>
    </lineage>
</organism>
<dbReference type="EMBL" id="BAABAB010000002">
    <property type="protein sequence ID" value="GAA3604027.1"/>
    <property type="molecule type" value="Genomic_DNA"/>
</dbReference>
<reference evidence="2" key="1">
    <citation type="journal article" date="2019" name="Int. J. Syst. Evol. Microbiol.">
        <title>The Global Catalogue of Microorganisms (GCM) 10K type strain sequencing project: providing services to taxonomists for standard genome sequencing and annotation.</title>
        <authorList>
            <consortium name="The Broad Institute Genomics Platform"/>
            <consortium name="The Broad Institute Genome Sequencing Center for Infectious Disease"/>
            <person name="Wu L."/>
            <person name="Ma J."/>
        </authorList>
    </citation>
    <scope>NUCLEOTIDE SEQUENCE [LARGE SCALE GENOMIC DNA]</scope>
    <source>
        <strain evidence="2">JCM 16929</strain>
    </source>
</reference>
<name>A0ABP6ZAU0_9ACTN</name>